<evidence type="ECO:0000313" key="14">
    <source>
        <dbReference type="Proteomes" id="UP000319280"/>
    </source>
</evidence>
<dbReference type="GO" id="GO:0004585">
    <property type="term" value="F:ornithine carbamoyltransferase activity"/>
    <property type="evidence" value="ECO:0007669"/>
    <property type="project" value="UniProtKB-UniRule"/>
</dbReference>
<dbReference type="SUPFAM" id="SSF53671">
    <property type="entry name" value="Aspartate/ornithine carbamoyltransferase"/>
    <property type="match status" value="1"/>
</dbReference>
<evidence type="ECO:0000259" key="9">
    <source>
        <dbReference type="Pfam" id="PF00185"/>
    </source>
</evidence>
<feature type="binding site" evidence="8">
    <location>
        <position position="93"/>
    </location>
    <ligand>
        <name>carbamoyl phosphate</name>
        <dbReference type="ChEBI" id="CHEBI:58228"/>
    </ligand>
</feature>
<dbReference type="GO" id="GO:0019240">
    <property type="term" value="P:citrulline biosynthetic process"/>
    <property type="evidence" value="ECO:0007669"/>
    <property type="project" value="TreeGrafter"/>
</dbReference>
<evidence type="ECO:0000259" key="10">
    <source>
        <dbReference type="Pfam" id="PF02729"/>
    </source>
</evidence>
<dbReference type="InterPro" id="IPR006131">
    <property type="entry name" value="Asp_carbamoyltransf_Asp/Orn-bd"/>
</dbReference>
<dbReference type="GO" id="GO:0016597">
    <property type="term" value="F:amino acid binding"/>
    <property type="evidence" value="ECO:0007669"/>
    <property type="project" value="InterPro"/>
</dbReference>
<organism evidence="12 14">
    <name type="scientific">Lentibacillus cibarius</name>
    <dbReference type="NCBI Taxonomy" id="2583219"/>
    <lineage>
        <taxon>Bacteria</taxon>
        <taxon>Bacillati</taxon>
        <taxon>Bacillota</taxon>
        <taxon>Bacilli</taxon>
        <taxon>Bacillales</taxon>
        <taxon>Bacillaceae</taxon>
        <taxon>Lentibacillus</taxon>
    </lineage>
</organism>
<dbReference type="InterPro" id="IPR006132">
    <property type="entry name" value="Asp/Orn_carbamoyltranf_P-bd"/>
</dbReference>
<evidence type="ECO:0000313" key="13">
    <source>
        <dbReference type="Proteomes" id="UP000306980"/>
    </source>
</evidence>
<feature type="domain" description="Aspartate/ornithine carbamoyltransferase carbamoyl-P binding" evidence="10">
    <location>
        <begin position="17"/>
        <end position="157"/>
    </location>
</feature>
<dbReference type="EMBL" id="VCIA01000001">
    <property type="protein sequence ID" value="TMN21279.1"/>
    <property type="molecule type" value="Genomic_DNA"/>
</dbReference>
<feature type="binding site" evidence="8">
    <location>
        <position position="239"/>
    </location>
    <ligand>
        <name>L-ornithine</name>
        <dbReference type="ChEBI" id="CHEBI:46911"/>
    </ligand>
</feature>
<evidence type="ECO:0000256" key="5">
    <source>
        <dbReference type="ARBA" id="ARBA00016634"/>
    </source>
</evidence>
<evidence type="ECO:0000256" key="1">
    <source>
        <dbReference type="ARBA" id="ARBA00003822"/>
    </source>
</evidence>
<dbReference type="InterPro" id="IPR006130">
    <property type="entry name" value="Asp/Orn_carbamoylTrfase"/>
</dbReference>
<dbReference type="OrthoDB" id="9802587at2"/>
<dbReference type="RefSeq" id="WP_138601514.1">
    <property type="nucleotide sequence ID" value="NZ_VCIA01000001.1"/>
</dbReference>
<dbReference type="EMBL" id="VJMZ01000001">
    <property type="protein sequence ID" value="TRM13064.1"/>
    <property type="molecule type" value="Genomic_DNA"/>
</dbReference>
<protein>
    <recommendedName>
        <fullName evidence="5 8">Ornithine carbamoyltransferase</fullName>
        <shortName evidence="8">OTCase</shortName>
        <ecNumber evidence="4 8">2.1.3.3</ecNumber>
    </recommendedName>
</protein>
<evidence type="ECO:0000313" key="12">
    <source>
        <dbReference type="EMBL" id="TRM13064.1"/>
    </source>
</evidence>
<proteinExistence type="inferred from homology"/>
<evidence type="ECO:0000256" key="6">
    <source>
        <dbReference type="ARBA" id="ARBA00022679"/>
    </source>
</evidence>
<reference evidence="11 13" key="1">
    <citation type="submission" date="2019-05" db="EMBL/GenBank/DDBJ databases">
        <title>Genomic analysis of Lentibacillus sp. NKC220-2.</title>
        <authorList>
            <person name="Oh Y.J."/>
        </authorList>
    </citation>
    <scope>NUCLEOTIDE SEQUENCE [LARGE SCALE GENOMIC DNA]</scope>
    <source>
        <strain evidence="11 13">NKC220-2</strain>
    </source>
</reference>
<evidence type="ECO:0000256" key="4">
    <source>
        <dbReference type="ARBA" id="ARBA00013007"/>
    </source>
</evidence>
<dbReference type="PRINTS" id="PR00102">
    <property type="entry name" value="OTCASE"/>
</dbReference>
<feature type="binding site" evidence="8">
    <location>
        <begin position="279"/>
        <end position="280"/>
    </location>
    <ligand>
        <name>carbamoyl phosphate</name>
        <dbReference type="ChEBI" id="CHEBI:58228"/>
    </ligand>
</feature>
<comment type="caution">
    <text evidence="12">The sequence shown here is derived from an EMBL/GenBank/DDBJ whole genome shotgun (WGS) entry which is preliminary data.</text>
</comment>
<keyword evidence="14" id="KW-1185">Reference proteome</keyword>
<dbReference type="Gene3D" id="3.40.50.1370">
    <property type="entry name" value="Aspartate/ornithine carbamoyltransferase"/>
    <property type="match status" value="2"/>
</dbReference>
<dbReference type="AlphaFoldDB" id="A0A549YMG8"/>
<dbReference type="GO" id="GO:0005737">
    <property type="term" value="C:cytoplasm"/>
    <property type="evidence" value="ECO:0007669"/>
    <property type="project" value="UniProtKB-SubCell"/>
</dbReference>
<dbReference type="NCBIfam" id="NF001986">
    <property type="entry name" value="PRK00779.1"/>
    <property type="match status" value="1"/>
</dbReference>
<dbReference type="Proteomes" id="UP000306980">
    <property type="component" value="Unassembled WGS sequence"/>
</dbReference>
<dbReference type="PANTHER" id="PTHR45753:SF3">
    <property type="entry name" value="ORNITHINE TRANSCARBAMYLASE, MITOCHONDRIAL"/>
    <property type="match status" value="1"/>
</dbReference>
<feature type="binding site" evidence="8">
    <location>
        <begin position="66"/>
        <end position="69"/>
    </location>
    <ligand>
        <name>carbamoyl phosphate</name>
        <dbReference type="ChEBI" id="CHEBI:58228"/>
    </ligand>
</feature>
<accession>A0A549YMG8</accession>
<evidence type="ECO:0000256" key="3">
    <source>
        <dbReference type="ARBA" id="ARBA00007805"/>
    </source>
</evidence>
<keyword evidence="8" id="KW-0963">Cytoplasm</keyword>
<reference evidence="12 14" key="2">
    <citation type="submission" date="2019-07" db="EMBL/GenBank/DDBJ databases">
        <title>Genomic analysis of Lentibacillus sp. NKC851-2.</title>
        <authorList>
            <person name="Oh Y.J."/>
        </authorList>
    </citation>
    <scope>NUCLEOTIDE SEQUENCE [LARGE SCALE GENOMIC DNA]</scope>
    <source>
        <strain evidence="12 14">NKC851-2</strain>
    </source>
</reference>
<dbReference type="Proteomes" id="UP000319280">
    <property type="component" value="Unassembled WGS sequence"/>
</dbReference>
<dbReference type="InterPro" id="IPR002292">
    <property type="entry name" value="Orn/put_carbamltrans"/>
</dbReference>
<evidence type="ECO:0000256" key="7">
    <source>
        <dbReference type="ARBA" id="ARBA00048772"/>
    </source>
</evidence>
<feature type="domain" description="Aspartate/ornithine carbamoyltransferase Asp/Orn-binding" evidence="9">
    <location>
        <begin position="163"/>
        <end position="317"/>
    </location>
</feature>
<dbReference type="PROSITE" id="PS00097">
    <property type="entry name" value="CARBAMOYLTRANSFERASE"/>
    <property type="match status" value="1"/>
</dbReference>
<dbReference type="InterPro" id="IPR024904">
    <property type="entry name" value="OTCase_ArgI"/>
</dbReference>
<dbReference type="EC" id="2.1.3.3" evidence="4 8"/>
<feature type="binding site" evidence="8">
    <location>
        <position position="175"/>
    </location>
    <ligand>
        <name>L-ornithine</name>
        <dbReference type="ChEBI" id="CHEBI:46911"/>
    </ligand>
</feature>
<dbReference type="PANTHER" id="PTHR45753">
    <property type="entry name" value="ORNITHINE CARBAMOYLTRANSFERASE, MITOCHONDRIAL"/>
    <property type="match status" value="1"/>
</dbReference>
<dbReference type="Pfam" id="PF00185">
    <property type="entry name" value="OTCace"/>
    <property type="match status" value="1"/>
</dbReference>
<comment type="subcellular location">
    <subcellularLocation>
        <location evidence="8">Cytoplasm</location>
    </subcellularLocation>
</comment>
<dbReference type="InterPro" id="IPR036901">
    <property type="entry name" value="Asp/Orn_carbamoylTrfase_sf"/>
</dbReference>
<dbReference type="PRINTS" id="PR00100">
    <property type="entry name" value="AOTCASE"/>
</dbReference>
<feature type="binding site" evidence="8">
    <location>
        <begin position="144"/>
        <end position="147"/>
    </location>
    <ligand>
        <name>carbamoyl phosphate</name>
        <dbReference type="ChEBI" id="CHEBI:58228"/>
    </ligand>
</feature>
<feature type="binding site" evidence="8">
    <location>
        <position position="117"/>
    </location>
    <ligand>
        <name>carbamoyl phosphate</name>
        <dbReference type="ChEBI" id="CHEBI:58228"/>
    </ligand>
</feature>
<keyword evidence="6 8" id="KW-0808">Transferase</keyword>
<dbReference type="HAMAP" id="MF_01109">
    <property type="entry name" value="OTCase"/>
    <property type="match status" value="1"/>
</dbReference>
<name>A0A549YMG8_9BACI</name>
<accession>A0A5S3QHS1</accession>
<gene>
    <name evidence="12" type="primary">argF</name>
    <name evidence="11" type="ORF">FFL34_03505</name>
    <name evidence="12" type="ORF">FH966_15845</name>
</gene>
<comment type="pathway">
    <text evidence="2">Amino-acid biosynthesis; L-arginine biosynthesis; L-arginine from L-ornithine and carbamoyl phosphate: step 1/3.</text>
</comment>
<sequence length="320" mass="34916">MGPAVKQASVHQQLKGKNFLTISDFNSEELVYLLNLADEMKTMRKAGINEQPLKGKTLGMVFEKPSTRTRISFETGIFQLGGAGIFLNANDLQLGRGESLSDTANVLSRYIDGIMIRAYTHESVEALAAHANVPVINGLTDKYHPCQVLADLQTIREVKGDWKNVKLAHIGDGNNVSHSLLIGAAMTGMSISVATPEGYEPDAEIVQNAAKIAAKTGARIELTTDPQQAVQQADVIYTDVWASMGQEKEQSAREKVFAEFQVNKSLCTFAKKDAVFMHCLPAHRGQEVTSDVIDGKQSIVFQQAENRLHAQKALMTALMG</sequence>
<evidence type="ECO:0000313" key="11">
    <source>
        <dbReference type="EMBL" id="TMN21279.1"/>
    </source>
</evidence>
<dbReference type="GO" id="GO:0042450">
    <property type="term" value="P:L-arginine biosynthetic process via ornithine"/>
    <property type="evidence" value="ECO:0007669"/>
    <property type="project" value="UniProtKB-UniRule"/>
</dbReference>
<comment type="catalytic activity">
    <reaction evidence="7 8">
        <text>carbamoyl phosphate + L-ornithine = L-citrulline + phosphate + H(+)</text>
        <dbReference type="Rhea" id="RHEA:19513"/>
        <dbReference type="ChEBI" id="CHEBI:15378"/>
        <dbReference type="ChEBI" id="CHEBI:43474"/>
        <dbReference type="ChEBI" id="CHEBI:46911"/>
        <dbReference type="ChEBI" id="CHEBI:57743"/>
        <dbReference type="ChEBI" id="CHEBI:58228"/>
        <dbReference type="EC" id="2.1.3.3"/>
    </reaction>
</comment>
<comment type="similarity">
    <text evidence="3 8">Belongs to the aspartate/ornithine carbamoyltransferase superfamily. OTCase family.</text>
</comment>
<dbReference type="NCBIfam" id="TIGR00658">
    <property type="entry name" value="orni_carb_tr"/>
    <property type="match status" value="1"/>
</dbReference>
<evidence type="ECO:0000256" key="2">
    <source>
        <dbReference type="ARBA" id="ARBA00004975"/>
    </source>
</evidence>
<feature type="binding site" evidence="8">
    <location>
        <begin position="243"/>
        <end position="244"/>
    </location>
    <ligand>
        <name>L-ornithine</name>
        <dbReference type="ChEBI" id="CHEBI:46911"/>
    </ligand>
</feature>
<evidence type="ECO:0000256" key="8">
    <source>
        <dbReference type="HAMAP-Rule" id="MF_01109"/>
    </source>
</evidence>
<dbReference type="Pfam" id="PF02729">
    <property type="entry name" value="OTCace_N"/>
    <property type="match status" value="1"/>
</dbReference>
<dbReference type="FunFam" id="3.40.50.1370:FF:000008">
    <property type="entry name" value="Ornithine carbamoyltransferase"/>
    <property type="match status" value="1"/>
</dbReference>
<feature type="binding site" evidence="8">
    <location>
        <position position="307"/>
    </location>
    <ligand>
        <name>carbamoyl phosphate</name>
        <dbReference type="ChEBI" id="CHEBI:58228"/>
    </ligand>
</feature>
<comment type="function">
    <text evidence="1">Reversibly catalyzes the transfer of the carbamoyl group from carbamoyl phosphate (CP) to the N(epsilon) atom of ornithine (ORN) to produce L-citrulline.</text>
</comment>